<evidence type="ECO:0000313" key="1">
    <source>
        <dbReference type="EMBL" id="ATG37953.1"/>
    </source>
</evidence>
<dbReference type="Proteomes" id="UP000218891">
    <property type="component" value="Plasmid pP36_d"/>
</dbReference>
<reference evidence="1 2" key="4">
    <citation type="journal article" date="2018" name="Environ. Microbiol. Rep.">
        <title>Phylogenetic distribution of roseobacticides in the Roseobacter group and their effect on microalgae.</title>
        <authorList>
            <person name="Sonnenschein E.C."/>
            <person name="Phippen C.B."/>
            <person name="Bentzon-Tilia M."/>
            <person name="Rasmussen S.A."/>
            <person name="Nielsen K.F."/>
            <person name="Gram L."/>
        </authorList>
    </citation>
    <scope>NUCLEOTIDE SEQUENCE [LARGE SCALE GENOMIC DNA]</scope>
    <source>
        <strain evidence="1 2">P36</strain>
    </source>
</reference>
<evidence type="ECO:0008006" key="3">
    <source>
        <dbReference type="Google" id="ProtNLM"/>
    </source>
</evidence>
<name>A0ABN5DM08_9RHOB</name>
<sequence length="97" mass="11364">MPILKKTGYMVIISSIFWGSGGQANSCIPPERPFVPAETDAAREFRDLIYDDYQVYFEDFSRYLQCLDQERARAFQEGQEVSEEYRQFFDQVVTGDR</sequence>
<protein>
    <recommendedName>
        <fullName evidence="3">Secreted protein</fullName>
    </recommendedName>
</protein>
<reference evidence="1 2" key="1">
    <citation type="journal article" date="2017" name="Front. Microbiol.">
        <title>Phaeobacter piscinae sp. nov., a species of the Roseobacter group and potential aquaculture probiont.</title>
        <authorList>
            <person name="Sonnenschein E.C."/>
            <person name="Phippen C.B.W."/>
            <person name="Nielsen K.F."/>
            <person name="Mateiu R.V."/>
            <person name="Melchiorsen J."/>
            <person name="Gram L."/>
            <person name="Overmann J."/>
            <person name="Freese H.M."/>
        </authorList>
    </citation>
    <scope>NUCLEOTIDE SEQUENCE [LARGE SCALE GENOMIC DNA]</scope>
    <source>
        <strain evidence="1 2">P36</strain>
    </source>
</reference>
<evidence type="ECO:0000313" key="2">
    <source>
        <dbReference type="Proteomes" id="UP000218891"/>
    </source>
</evidence>
<gene>
    <name evidence="1" type="ORF">PhaeoP36_03877</name>
</gene>
<accession>A0ABN5DM08</accession>
<keyword evidence="2" id="KW-1185">Reference proteome</keyword>
<reference evidence="1 2" key="2">
    <citation type="journal article" date="2017" name="Genome Biol. Evol.">
        <title>Trajectories and Drivers of Genome Evolution in Surface-Associated Marine Phaeobacter.</title>
        <authorList>
            <person name="Freese H.M."/>
            <person name="Sikorski J."/>
            <person name="Bunk B."/>
            <person name="Scheuner C."/>
            <person name="Meier-Kolthoff J.P."/>
            <person name="Sproer C."/>
            <person name="Gram L."/>
            <person name="Overmann J."/>
        </authorList>
    </citation>
    <scope>NUCLEOTIDE SEQUENCE [LARGE SCALE GENOMIC DNA]</scope>
    <source>
        <strain evidence="1 2">P36</strain>
    </source>
</reference>
<keyword evidence="1" id="KW-0614">Plasmid</keyword>
<dbReference type="EMBL" id="CP010647">
    <property type="protein sequence ID" value="ATG37953.1"/>
    <property type="molecule type" value="Genomic_DNA"/>
</dbReference>
<proteinExistence type="predicted"/>
<reference evidence="1 2" key="3">
    <citation type="journal article" date="2017" name="Int. J. Syst. Evol. Microbiol.">
        <title>Adaptation of Surface-Associated Bacteria to the Open Ocean: A Genomically Distinct Subpopulation of Phaeobacter gallaeciensis Colonizes Pacific Mesozooplankton.</title>
        <authorList>
            <person name="Freese H.M."/>
            <person name="Methner A."/>
            <person name="Overmann J."/>
        </authorList>
    </citation>
    <scope>NUCLEOTIDE SEQUENCE [LARGE SCALE GENOMIC DNA]</scope>
    <source>
        <strain evidence="1 2">P36</strain>
    </source>
</reference>
<geneLocation type="plasmid" evidence="1 2">
    <name>pP36_d</name>
</geneLocation>
<organism evidence="1 2">
    <name type="scientific">Phaeobacter piscinae</name>
    <dbReference type="NCBI Taxonomy" id="1580596"/>
    <lineage>
        <taxon>Bacteria</taxon>
        <taxon>Pseudomonadati</taxon>
        <taxon>Pseudomonadota</taxon>
        <taxon>Alphaproteobacteria</taxon>
        <taxon>Rhodobacterales</taxon>
        <taxon>Roseobacteraceae</taxon>
        <taxon>Phaeobacter</taxon>
    </lineage>
</organism>